<feature type="chain" id="PRO_5046762903" evidence="1">
    <location>
        <begin position="25"/>
        <end position="58"/>
    </location>
</feature>
<feature type="signal peptide" evidence="1">
    <location>
        <begin position="1"/>
        <end position="24"/>
    </location>
</feature>
<accession>A0ABY9RXQ6</accession>
<evidence type="ECO:0000256" key="1">
    <source>
        <dbReference type="SAM" id="SignalP"/>
    </source>
</evidence>
<sequence>MNKVKRWLFTLLAAAVLGTGAQVAAGGDHGSAGGGAGAGTDHGRVVATSVAPSDTGWG</sequence>
<evidence type="ECO:0000313" key="3">
    <source>
        <dbReference type="Proteomes" id="UP001250858"/>
    </source>
</evidence>
<dbReference type="EMBL" id="CP133762">
    <property type="protein sequence ID" value="WMX45989.1"/>
    <property type="molecule type" value="Genomic_DNA"/>
</dbReference>
<keyword evidence="3" id="KW-1185">Reference proteome</keyword>
<dbReference type="RefSeq" id="WP_164986382.1">
    <property type="nucleotide sequence ID" value="NZ_CP133762.1"/>
</dbReference>
<name>A0ABY9RXQ6_9ACTN</name>
<dbReference type="Proteomes" id="UP001250858">
    <property type="component" value="Chromosome"/>
</dbReference>
<evidence type="ECO:0000313" key="2">
    <source>
        <dbReference type="EMBL" id="WMX45989.1"/>
    </source>
</evidence>
<gene>
    <name evidence="2" type="ORF">RGF97_15615</name>
</gene>
<protein>
    <submittedName>
        <fullName evidence="2">Uncharacterized protein</fullName>
    </submittedName>
</protein>
<keyword evidence="1" id="KW-0732">Signal</keyword>
<proteinExistence type="predicted"/>
<reference evidence="2 3" key="1">
    <citation type="submission" date="2023-09" db="EMBL/GenBank/DDBJ databases">
        <title>Complete genome of Streptomyces roseicoloratus T14.</title>
        <authorList>
            <person name="Bashizi T."/>
            <person name="Kim M.-J."/>
            <person name="Lee G."/>
            <person name="Tagele S.B."/>
            <person name="Shin J.-H."/>
        </authorList>
    </citation>
    <scope>NUCLEOTIDE SEQUENCE [LARGE SCALE GENOMIC DNA]</scope>
    <source>
        <strain evidence="2 3">T14</strain>
    </source>
</reference>
<organism evidence="2 3">
    <name type="scientific">Streptomyces roseicoloratus</name>
    <dbReference type="NCBI Taxonomy" id="2508722"/>
    <lineage>
        <taxon>Bacteria</taxon>
        <taxon>Bacillati</taxon>
        <taxon>Actinomycetota</taxon>
        <taxon>Actinomycetes</taxon>
        <taxon>Kitasatosporales</taxon>
        <taxon>Streptomycetaceae</taxon>
        <taxon>Streptomyces</taxon>
    </lineage>
</organism>